<dbReference type="Gene3D" id="3.90.1700.10">
    <property type="entry name" value="v583 domain like"/>
    <property type="match status" value="1"/>
</dbReference>
<dbReference type="EMBL" id="JBHSIM010000041">
    <property type="protein sequence ID" value="MFC4834687.1"/>
    <property type="molecule type" value="Genomic_DNA"/>
</dbReference>
<protein>
    <submittedName>
        <fullName evidence="1">DUF1116 domain-containing protein</fullName>
    </submittedName>
</protein>
<sequence length="477" mass="48901">MSTTLPPIVLPDEVAVVNVGLPMFADAVRAQGRPVEHVDWRPPAGGRPDAVQALTRLYAGRGAEIDAANAEVLRRLDTGVPFLVGVAPAGEVVPGVSDAAGRVLLHCGPAIGWEQVADPLRRSMRAATVAEGWAADTAEADGLLASGAVRLEPANLHDTVVPMASAIGPTAPVLVIEMSTGDGIVRTFAPINQGPGEVPWFGRDTDAAIARLRLLRDVAGPAVAAILARTGSLDILASAAQGIAMGDDLHMRTQAATNLLVRTWLPHIAALPEDSRQGFADFLGGNHLFFLTLAMGAARALTEWAGQVEGSSIVTTMSRNGTTFGIRLAGSDRWYVTDSPPVGEALYYSGYGPDDAAPDIGDSAVLELVGLGGPAAGNSPAVAAFLGGSMADAARATELFRRICVGASSRFTLPALGFSGTPVGVDVRAVVELGITPKVTTGILAAHSGVGQVGAGVATAPLDCFVEALLDLAGEED</sequence>
<dbReference type="RefSeq" id="WP_274191292.1">
    <property type="nucleotide sequence ID" value="NZ_BAABHN010000041.1"/>
</dbReference>
<dbReference type="InterPro" id="IPR009499">
    <property type="entry name" value="AllG-like"/>
</dbReference>
<dbReference type="Pfam" id="PF06545">
    <property type="entry name" value="AllG"/>
    <property type="match status" value="1"/>
</dbReference>
<dbReference type="InterPro" id="IPR024033">
    <property type="entry name" value="OXTCase_su_AllG_h-dom"/>
</dbReference>
<proteinExistence type="predicted"/>
<name>A0ABV9RR76_9PSEU</name>
<dbReference type="Gene3D" id="3.40.50.720">
    <property type="entry name" value="NAD(P)-binding Rossmann-like Domain"/>
    <property type="match status" value="1"/>
</dbReference>
<comment type="caution">
    <text evidence="1">The sequence shown here is derived from an EMBL/GenBank/DDBJ whole genome shotgun (WGS) entry which is preliminary data.</text>
</comment>
<keyword evidence="2" id="KW-1185">Reference proteome</keyword>
<organism evidence="1 2">
    <name type="scientific">Actinomycetospora chibensis</name>
    <dbReference type="NCBI Taxonomy" id="663606"/>
    <lineage>
        <taxon>Bacteria</taxon>
        <taxon>Bacillati</taxon>
        <taxon>Actinomycetota</taxon>
        <taxon>Actinomycetes</taxon>
        <taxon>Pseudonocardiales</taxon>
        <taxon>Pseudonocardiaceae</taxon>
        <taxon>Actinomycetospora</taxon>
    </lineage>
</organism>
<evidence type="ECO:0000313" key="2">
    <source>
        <dbReference type="Proteomes" id="UP001595909"/>
    </source>
</evidence>
<dbReference type="Proteomes" id="UP001595909">
    <property type="component" value="Unassembled WGS sequence"/>
</dbReference>
<evidence type="ECO:0000313" key="1">
    <source>
        <dbReference type="EMBL" id="MFC4834687.1"/>
    </source>
</evidence>
<gene>
    <name evidence="1" type="ORF">ACFPEL_19900</name>
</gene>
<accession>A0ABV9RR76</accession>
<dbReference type="Gene3D" id="1.10.10.660">
    <property type="entry name" value="conserved protein of unknown function from Enterococcus faecalis V583"/>
    <property type="match status" value="1"/>
</dbReference>
<reference evidence="2" key="1">
    <citation type="journal article" date="2019" name="Int. J. Syst. Evol. Microbiol.">
        <title>The Global Catalogue of Microorganisms (GCM) 10K type strain sequencing project: providing services to taxonomists for standard genome sequencing and annotation.</title>
        <authorList>
            <consortium name="The Broad Institute Genomics Platform"/>
            <consortium name="The Broad Institute Genome Sequencing Center for Infectious Disease"/>
            <person name="Wu L."/>
            <person name="Ma J."/>
        </authorList>
    </citation>
    <scope>NUCLEOTIDE SEQUENCE [LARGE SCALE GENOMIC DNA]</scope>
    <source>
        <strain evidence="2">CCUG 50347</strain>
    </source>
</reference>
<dbReference type="Gene3D" id="3.90.1710.10">
    <property type="entry name" value="Enterococcus faecalis V583 domain"/>
    <property type="match status" value="1"/>
</dbReference>